<dbReference type="InterPro" id="IPR011989">
    <property type="entry name" value="ARM-like"/>
</dbReference>
<feature type="chain" id="PRO_5012281228" evidence="2">
    <location>
        <begin position="21"/>
        <end position="283"/>
    </location>
</feature>
<dbReference type="Proteomes" id="UP000192257">
    <property type="component" value="Unassembled WGS sequence"/>
</dbReference>
<feature type="compositionally biased region" description="Acidic residues" evidence="1">
    <location>
        <begin position="45"/>
        <end position="56"/>
    </location>
</feature>
<protein>
    <submittedName>
        <fullName evidence="3">Uncharacterized protein</fullName>
    </submittedName>
</protein>
<dbReference type="AlphaFoldDB" id="A0A1X0P7N9"/>
<evidence type="ECO:0000256" key="1">
    <source>
        <dbReference type="SAM" id="MobiDB-lite"/>
    </source>
</evidence>
<evidence type="ECO:0000313" key="4">
    <source>
        <dbReference type="Proteomes" id="UP000192257"/>
    </source>
</evidence>
<comment type="caution">
    <text evidence="3">The sequence shown here is derived from an EMBL/GenBank/DDBJ whole genome shotgun (WGS) entry which is preliminary data.</text>
</comment>
<dbReference type="OrthoDB" id="252829at2759"/>
<keyword evidence="2" id="KW-0732">Signal</keyword>
<accession>A0A1X0P7N9</accession>
<feature type="region of interest" description="Disordered" evidence="1">
    <location>
        <begin position="20"/>
        <end position="63"/>
    </location>
</feature>
<gene>
    <name evidence="3" type="ORF">TM35_000022820</name>
</gene>
<dbReference type="Gene3D" id="1.25.10.10">
    <property type="entry name" value="Leucine-rich Repeat Variant"/>
    <property type="match status" value="1"/>
</dbReference>
<dbReference type="EMBL" id="NBCO01000002">
    <property type="protein sequence ID" value="ORC92956.1"/>
    <property type="molecule type" value="Genomic_DNA"/>
</dbReference>
<dbReference type="GeneID" id="39981380"/>
<name>A0A1X0P7N9_9TRYP</name>
<evidence type="ECO:0000256" key="2">
    <source>
        <dbReference type="SAM" id="SignalP"/>
    </source>
</evidence>
<dbReference type="InterPro" id="IPR016024">
    <property type="entry name" value="ARM-type_fold"/>
</dbReference>
<feature type="signal peptide" evidence="2">
    <location>
        <begin position="1"/>
        <end position="20"/>
    </location>
</feature>
<dbReference type="SUPFAM" id="SSF48371">
    <property type="entry name" value="ARM repeat"/>
    <property type="match status" value="1"/>
</dbReference>
<sequence length="283" mass="31491">MDNSLSLLLLLDLLRRMTRSESIASPSPPRPPTVEELFGSIPSREEEEQQQEEEVEEKDRERESLQVTARRFARHRKFAEVDIQALCAETKRLIDDATTPTGAARFARMAPELDTAISLLEPVCVADPRVALCVSALIANLAANPESRGQLYSAAVWDLALLIAQTYMTEPTVLLRALVALSNLACEQSLLVTREHCQVLSRLIFPLHTEPRIVEAWATLICNLTAYHRETSQVFVEFGVVEVLQRLLLYLGEDSRCAVRGLQCLVNLAMGFTSGQPPVLPLS</sequence>
<keyword evidence="4" id="KW-1185">Reference proteome</keyword>
<evidence type="ECO:0000313" key="3">
    <source>
        <dbReference type="EMBL" id="ORC92956.1"/>
    </source>
</evidence>
<dbReference type="RefSeq" id="XP_028887022.1">
    <property type="nucleotide sequence ID" value="XM_029021600.1"/>
</dbReference>
<proteinExistence type="predicted"/>
<reference evidence="3 4" key="1">
    <citation type="submission" date="2017-03" db="EMBL/GenBank/DDBJ databases">
        <title>An alternative strategy for trypanosome survival in the mammalian bloodstream revealed through genome and transcriptome analysis of the ubiquitous bovine parasite Trypanosoma (Megatrypanum) theileri.</title>
        <authorList>
            <person name="Kelly S."/>
            <person name="Ivens A."/>
            <person name="Mott A."/>
            <person name="O'Neill E."/>
            <person name="Emms D."/>
            <person name="Macleod O."/>
            <person name="Voorheis P."/>
            <person name="Matthews J."/>
            <person name="Matthews K."/>
            <person name="Carrington M."/>
        </authorList>
    </citation>
    <scope>NUCLEOTIDE SEQUENCE [LARGE SCALE GENOMIC DNA]</scope>
    <source>
        <strain evidence="3">Edinburgh</strain>
    </source>
</reference>
<dbReference type="VEuPathDB" id="TriTrypDB:TM35_000022820"/>
<organism evidence="3 4">
    <name type="scientific">Trypanosoma theileri</name>
    <dbReference type="NCBI Taxonomy" id="67003"/>
    <lineage>
        <taxon>Eukaryota</taxon>
        <taxon>Discoba</taxon>
        <taxon>Euglenozoa</taxon>
        <taxon>Kinetoplastea</taxon>
        <taxon>Metakinetoplastina</taxon>
        <taxon>Trypanosomatida</taxon>
        <taxon>Trypanosomatidae</taxon>
        <taxon>Trypanosoma</taxon>
    </lineage>
</organism>